<dbReference type="SUPFAM" id="SSF48403">
    <property type="entry name" value="Ankyrin repeat"/>
    <property type="match status" value="1"/>
</dbReference>
<keyword evidence="2 3" id="KW-0040">ANK repeat</keyword>
<dbReference type="Gene3D" id="1.25.40.20">
    <property type="entry name" value="Ankyrin repeat-containing domain"/>
    <property type="match status" value="1"/>
</dbReference>
<reference evidence="5" key="2">
    <citation type="journal article" date="2023" name="IMA Fungus">
        <title>Comparative genomic study of the Penicillium genus elucidates a diverse pangenome and 15 lateral gene transfer events.</title>
        <authorList>
            <person name="Petersen C."/>
            <person name="Sorensen T."/>
            <person name="Nielsen M.R."/>
            <person name="Sondergaard T.E."/>
            <person name="Sorensen J.L."/>
            <person name="Fitzpatrick D.A."/>
            <person name="Frisvad J.C."/>
            <person name="Nielsen K.L."/>
        </authorList>
    </citation>
    <scope>NUCLEOTIDE SEQUENCE</scope>
    <source>
        <strain evidence="5">IBT 23319</strain>
    </source>
</reference>
<gene>
    <name evidence="5" type="ORF">N7469_006060</name>
</gene>
<dbReference type="Pfam" id="PF12796">
    <property type="entry name" value="Ank_2"/>
    <property type="match status" value="1"/>
</dbReference>
<dbReference type="AlphaFoldDB" id="A0A9W9TM83"/>
<evidence type="ECO:0000256" key="3">
    <source>
        <dbReference type="PROSITE-ProRule" id="PRU00023"/>
    </source>
</evidence>
<evidence type="ECO:0000256" key="2">
    <source>
        <dbReference type="ARBA" id="ARBA00023043"/>
    </source>
</evidence>
<feature type="compositionally biased region" description="Polar residues" evidence="4">
    <location>
        <begin position="242"/>
        <end position="252"/>
    </location>
</feature>
<dbReference type="GeneID" id="81384145"/>
<dbReference type="Proteomes" id="UP001147733">
    <property type="component" value="Unassembled WGS sequence"/>
</dbReference>
<dbReference type="InterPro" id="IPR051165">
    <property type="entry name" value="Multifunctional_ANK_Repeat"/>
</dbReference>
<keyword evidence="6" id="KW-1185">Reference proteome</keyword>
<organism evidence="5 6">
    <name type="scientific">Penicillium citrinum</name>
    <dbReference type="NCBI Taxonomy" id="5077"/>
    <lineage>
        <taxon>Eukaryota</taxon>
        <taxon>Fungi</taxon>
        <taxon>Dikarya</taxon>
        <taxon>Ascomycota</taxon>
        <taxon>Pezizomycotina</taxon>
        <taxon>Eurotiomycetes</taxon>
        <taxon>Eurotiomycetidae</taxon>
        <taxon>Eurotiales</taxon>
        <taxon>Aspergillaceae</taxon>
        <taxon>Penicillium</taxon>
    </lineage>
</organism>
<dbReference type="PROSITE" id="PS50297">
    <property type="entry name" value="ANK_REP_REGION"/>
    <property type="match status" value="1"/>
</dbReference>
<name>A0A9W9TM83_PENCI</name>
<feature type="region of interest" description="Disordered" evidence="4">
    <location>
        <begin position="214"/>
        <end position="262"/>
    </location>
</feature>
<sequence>MDPLSIADAAVSISATCIEVAKAVFKYADEVKNVNDVFSLFGQDLTTLSKALDSVHMALRKHDKSLSKKLGDQANLLDSLSACIKDCDETIKHVYNLLTESQTHGRVGQTMSRVASHWKINGKEKQLTLFRSRIISFHNAMNMNLQMINVCLFLRAQETNTAKQKNVLEGVTQLREQIKQLSKLSQSRRDERESVSTTVLRSLDVAVALDESANATTHGPHSDNLSTAQEPSSKARGWIQSKPISNTSTNESAPGRKGFHASTNTFQNAKIPHVQAKAELDQPATEEQCYIRELQTARDLLNRDHTERAKSLCRRVINETQLNVGTMQLLHNEAIELLAHIYEYTGDNQEAAKLRLLLNISGRNTIQKDFKALMQKGDMKKSIDYAFQWEVLLSGNSALQMYRACLDGLEKDQGFSGPTLLARGYLIHSSVYCGWAKGKTITPLGCAIRLGHYRLVQILLDTGSNSTDAIVATNIFELAIEGLNIEVLRILLEHACLLTKGLQTGDMVANRFRSTAREMLEVGEMLAKKSKITIGPCDPWKSLLNVLHKAISQKDQAMTKLLLSYGIRSPDTIQLITRMNWLEGVQVAATQASHVSEEDITYAFQSRNLDICNYLLSLNPKCATSVTNDAMEGAGIEGLQMVIKFGANVNHPVYWSSAKRMGPLYPLHFAVHIGSSEMVKALLAAGADVRNQDEVGQTALQFAIKKGQRKDLPEKGISATMGIVALLKGVEPRKTNSGATTSSYSKGSSLRSWWSSSKRHQAAATVGN</sequence>
<dbReference type="EMBL" id="JAPQKT010000005">
    <property type="protein sequence ID" value="KAJ5231472.1"/>
    <property type="molecule type" value="Genomic_DNA"/>
</dbReference>
<comment type="caution">
    <text evidence="5">The sequence shown here is derived from an EMBL/GenBank/DDBJ whole genome shotgun (WGS) entry which is preliminary data.</text>
</comment>
<reference evidence="5" key="1">
    <citation type="submission" date="2022-11" db="EMBL/GenBank/DDBJ databases">
        <authorList>
            <person name="Petersen C."/>
        </authorList>
    </citation>
    <scope>NUCLEOTIDE SEQUENCE</scope>
    <source>
        <strain evidence="5">IBT 23319</strain>
    </source>
</reference>
<dbReference type="PANTHER" id="PTHR24123">
    <property type="entry name" value="ANKYRIN REPEAT-CONTAINING"/>
    <property type="match status" value="1"/>
</dbReference>
<keyword evidence="1" id="KW-0677">Repeat</keyword>
<dbReference type="RefSeq" id="XP_056500216.1">
    <property type="nucleotide sequence ID" value="XM_056644978.1"/>
</dbReference>
<proteinExistence type="predicted"/>
<dbReference type="InterPro" id="IPR036770">
    <property type="entry name" value="Ankyrin_rpt-contain_sf"/>
</dbReference>
<evidence type="ECO:0000256" key="1">
    <source>
        <dbReference type="ARBA" id="ARBA00022737"/>
    </source>
</evidence>
<dbReference type="OrthoDB" id="2963168at2759"/>
<evidence type="ECO:0000256" key="4">
    <source>
        <dbReference type="SAM" id="MobiDB-lite"/>
    </source>
</evidence>
<protein>
    <recommendedName>
        <fullName evidence="7">Ankyrin repeat protein</fullName>
    </recommendedName>
</protein>
<dbReference type="SMART" id="SM00248">
    <property type="entry name" value="ANK"/>
    <property type="match status" value="5"/>
</dbReference>
<feature type="repeat" description="ANK" evidence="3">
    <location>
        <begin position="666"/>
        <end position="694"/>
    </location>
</feature>
<evidence type="ECO:0008006" key="7">
    <source>
        <dbReference type="Google" id="ProtNLM"/>
    </source>
</evidence>
<accession>A0A9W9TM83</accession>
<evidence type="ECO:0000313" key="5">
    <source>
        <dbReference type="EMBL" id="KAJ5231472.1"/>
    </source>
</evidence>
<dbReference type="PANTHER" id="PTHR24123:SF33">
    <property type="entry name" value="PROTEIN HOS4"/>
    <property type="match status" value="1"/>
</dbReference>
<dbReference type="PROSITE" id="PS50088">
    <property type="entry name" value="ANK_REPEAT"/>
    <property type="match status" value="1"/>
</dbReference>
<feature type="compositionally biased region" description="Polar residues" evidence="4">
    <location>
        <begin position="214"/>
        <end position="232"/>
    </location>
</feature>
<dbReference type="InterPro" id="IPR002110">
    <property type="entry name" value="Ankyrin_rpt"/>
</dbReference>
<evidence type="ECO:0000313" key="6">
    <source>
        <dbReference type="Proteomes" id="UP001147733"/>
    </source>
</evidence>